<dbReference type="Proteomes" id="UP000263232">
    <property type="component" value="Chromosome"/>
</dbReference>
<dbReference type="EMBL" id="CP023434">
    <property type="protein sequence ID" value="AXY25159.1"/>
    <property type="molecule type" value="Genomic_DNA"/>
</dbReference>
<dbReference type="OrthoDB" id="9794201at2"/>
<dbReference type="EMBL" id="CP023434">
    <property type="protein sequence ID" value="AXY24689.1"/>
    <property type="molecule type" value="Genomic_DNA"/>
</dbReference>
<evidence type="ECO:0000259" key="1">
    <source>
        <dbReference type="PROSITE" id="PS50994"/>
    </source>
</evidence>
<gene>
    <name evidence="2" type="ORF">CL176_00840</name>
    <name evidence="3" type="ORF">CL176_03040</name>
    <name evidence="4" type="ORF">CL176_03315</name>
    <name evidence="5" type="ORF">CL176_03440</name>
    <name evidence="6" type="ORF">CL176_08400</name>
    <name evidence="7" type="ORF">CL176_08425</name>
</gene>
<dbReference type="EMBL" id="CP023434">
    <property type="protein sequence ID" value="AXY25134.1"/>
    <property type="molecule type" value="Genomic_DNA"/>
</dbReference>
<dbReference type="KEGG" id="abae:CL176_03315"/>
<dbReference type="PANTHER" id="PTHR35004">
    <property type="entry name" value="TRANSPOSASE RV3428C-RELATED"/>
    <property type="match status" value="1"/>
</dbReference>
<dbReference type="GO" id="GO:0003676">
    <property type="term" value="F:nucleic acid binding"/>
    <property type="evidence" value="ECO:0007669"/>
    <property type="project" value="InterPro"/>
</dbReference>
<feature type="domain" description="Integrase catalytic" evidence="1">
    <location>
        <begin position="164"/>
        <end position="348"/>
    </location>
</feature>
<evidence type="ECO:0000313" key="8">
    <source>
        <dbReference type="Proteomes" id="UP000263232"/>
    </source>
</evidence>
<dbReference type="InterPro" id="IPR001584">
    <property type="entry name" value="Integrase_cat-core"/>
</dbReference>
<dbReference type="PANTHER" id="PTHR35004:SF7">
    <property type="entry name" value="INTEGRASE PROTEIN"/>
    <property type="match status" value="1"/>
</dbReference>
<dbReference type="GO" id="GO:0015074">
    <property type="term" value="P:DNA integration"/>
    <property type="evidence" value="ECO:0007669"/>
    <property type="project" value="InterPro"/>
</dbReference>
<evidence type="ECO:0000313" key="2">
    <source>
        <dbReference type="EMBL" id="AXY24689.1"/>
    </source>
</evidence>
<evidence type="ECO:0000313" key="5">
    <source>
        <dbReference type="EMBL" id="AXY25159.1"/>
    </source>
</evidence>
<evidence type="ECO:0000313" key="7">
    <source>
        <dbReference type="EMBL" id="AXY26022.1"/>
    </source>
</evidence>
<reference evidence="4 8" key="1">
    <citation type="submission" date="2017-09" db="EMBL/GenBank/DDBJ databases">
        <title>Complete genome sequence of Oxytococcus suis strain ZY16052.</title>
        <authorList>
            <person name="Li F."/>
        </authorList>
    </citation>
    <scope>NUCLEOTIDE SEQUENCE [LARGE SCALE GENOMIC DNA]</scope>
    <source>
        <strain evidence="4 8">ZY16052</strain>
    </source>
</reference>
<dbReference type="Gene3D" id="3.30.420.10">
    <property type="entry name" value="Ribonuclease H-like superfamily/Ribonuclease H"/>
    <property type="match status" value="1"/>
</dbReference>
<dbReference type="InterPro" id="IPR036397">
    <property type="entry name" value="RNaseH_sf"/>
</dbReference>
<dbReference type="KEGG" id="abae:CL176_00840"/>
<dbReference type="EMBL" id="CP023434">
    <property type="protein sequence ID" value="AXY25085.1"/>
    <property type="molecule type" value="Genomic_DNA"/>
</dbReference>
<dbReference type="InterPro" id="IPR009057">
    <property type="entry name" value="Homeodomain-like_sf"/>
</dbReference>
<accession>A0A347WJ77</accession>
<organism evidence="4 8">
    <name type="scientific">Suicoccus acidiformans</name>
    <dbReference type="NCBI Taxonomy" id="2036206"/>
    <lineage>
        <taxon>Bacteria</taxon>
        <taxon>Bacillati</taxon>
        <taxon>Bacillota</taxon>
        <taxon>Bacilli</taxon>
        <taxon>Lactobacillales</taxon>
        <taxon>Aerococcaceae</taxon>
        <taxon>Suicoccus</taxon>
    </lineage>
</organism>
<keyword evidence="8" id="KW-1185">Reference proteome</keyword>
<proteinExistence type="predicted"/>
<dbReference type="AlphaFoldDB" id="A0A347WJ77"/>
<dbReference type="PROSITE" id="PS50994">
    <property type="entry name" value="INTEGRASE"/>
    <property type="match status" value="1"/>
</dbReference>
<dbReference type="EMBL" id="CP023434">
    <property type="protein sequence ID" value="AXY26022.1"/>
    <property type="molecule type" value="Genomic_DNA"/>
</dbReference>
<sequence>MEDYLNMNEKHKYNIIKAVVNGRKSKARAEVELNLSRRQINRLILKYKQEGRKGFRHKNANRKPSTTIDRHTRKRIVQLYRSKYYDFNFTHFHEKLQEVEGEHLSESSLRNILKEVHIVSPLATRRTKRRVAKELEDKADKKGLTHHEKDTLQGVQIVENSKAHPSRPRCKYAGELLQMDASQHPWFEADENDYYLHAAIDDATGTVVGAYFAAQETLEGYYQVSHQFLTHYGIPHRILTDYRSIFSGAHAPKKGAALEEQALTQYGYACQTLGIELEATSVPQAKGRIERLFGTFQNRLLQEMRLSGIRNMDEANQFLRDYLPQFNQKFAHPIKDSINAFEKLSADTNLNQILAKFALRVIHSGHTVRYNNQVYHLYDQHGQQVYLPRKTKVMVISTRNQQLFVSHKNQLFELIEMPSHQAVSKTLDIQEAQPKPKPHIPPMSHPWKAQSYQQYLKKQEYIKKKELVEVTS</sequence>
<dbReference type="KEGG" id="abae:CL176_08425"/>
<dbReference type="NCBIfam" id="NF033594">
    <property type="entry name" value="transpos_ISNCY_2"/>
    <property type="match status" value="1"/>
</dbReference>
<dbReference type="InterPro" id="IPR047797">
    <property type="entry name" value="ISNCY_transpos"/>
</dbReference>
<dbReference type="EMBL" id="CP023434">
    <property type="protein sequence ID" value="AXY26017.1"/>
    <property type="molecule type" value="Genomic_DNA"/>
</dbReference>
<dbReference type="RefSeq" id="WP_118989613.1">
    <property type="nucleotide sequence ID" value="NZ_CP023434.1"/>
</dbReference>
<protein>
    <recommendedName>
        <fullName evidence="1">Integrase catalytic domain-containing protein</fullName>
    </recommendedName>
</protein>
<name>A0A347WJ77_9LACT</name>
<dbReference type="SUPFAM" id="SSF46689">
    <property type="entry name" value="Homeodomain-like"/>
    <property type="match status" value="1"/>
</dbReference>
<dbReference type="SUPFAM" id="SSF53098">
    <property type="entry name" value="Ribonuclease H-like"/>
    <property type="match status" value="1"/>
</dbReference>
<evidence type="ECO:0000313" key="6">
    <source>
        <dbReference type="EMBL" id="AXY26017.1"/>
    </source>
</evidence>
<dbReference type="KEGG" id="abae:CL176_08400"/>
<dbReference type="KEGG" id="abae:CL176_03040"/>
<dbReference type="InterPro" id="IPR012337">
    <property type="entry name" value="RNaseH-like_sf"/>
</dbReference>
<dbReference type="KEGG" id="abae:CL176_03440"/>
<evidence type="ECO:0000313" key="3">
    <source>
        <dbReference type="EMBL" id="AXY25085.1"/>
    </source>
</evidence>
<evidence type="ECO:0000313" key="4">
    <source>
        <dbReference type="EMBL" id="AXY25134.1"/>
    </source>
</evidence>